<reference evidence="4" key="1">
    <citation type="submission" date="2017-08" db="EMBL/GenBank/DDBJ databases">
        <title>A dynamic microbial community with high functional redundancy inhabits the cold, oxic subseafloor aquifer.</title>
        <authorList>
            <person name="Tully B.J."/>
            <person name="Wheat C.G."/>
            <person name="Glazer B.T."/>
            <person name="Huber J.A."/>
        </authorList>
    </citation>
    <scope>NUCLEOTIDE SEQUENCE [LARGE SCALE GENOMIC DNA]</scope>
</reference>
<protein>
    <recommendedName>
        <fullName evidence="5">Peptidase M10 metallopeptidase domain-containing protein</fullName>
    </recommendedName>
</protein>
<feature type="signal peptide" evidence="2">
    <location>
        <begin position="1"/>
        <end position="24"/>
    </location>
</feature>
<keyword evidence="2" id="KW-0732">Signal</keyword>
<evidence type="ECO:0008006" key="5">
    <source>
        <dbReference type="Google" id="ProtNLM"/>
    </source>
</evidence>
<accession>A0A2A4MQB1</accession>
<evidence type="ECO:0000256" key="2">
    <source>
        <dbReference type="SAM" id="SignalP"/>
    </source>
</evidence>
<evidence type="ECO:0000256" key="1">
    <source>
        <dbReference type="SAM" id="MobiDB-lite"/>
    </source>
</evidence>
<feature type="compositionally biased region" description="Gly residues" evidence="1">
    <location>
        <begin position="214"/>
        <end position="223"/>
    </location>
</feature>
<gene>
    <name evidence="3" type="ORF">COC19_03340</name>
</gene>
<dbReference type="Proteomes" id="UP000218172">
    <property type="component" value="Unassembled WGS sequence"/>
</dbReference>
<dbReference type="GO" id="GO:0008237">
    <property type="term" value="F:metallopeptidase activity"/>
    <property type="evidence" value="ECO:0007669"/>
    <property type="project" value="InterPro"/>
</dbReference>
<dbReference type="InterPro" id="IPR024079">
    <property type="entry name" value="MetalloPept_cat_dom_sf"/>
</dbReference>
<dbReference type="SUPFAM" id="SSF55486">
    <property type="entry name" value="Metalloproteases ('zincins'), catalytic domain"/>
    <property type="match status" value="1"/>
</dbReference>
<evidence type="ECO:0000313" key="3">
    <source>
        <dbReference type="EMBL" id="PCH62103.1"/>
    </source>
</evidence>
<evidence type="ECO:0000313" key="4">
    <source>
        <dbReference type="Proteomes" id="UP000218172"/>
    </source>
</evidence>
<sequence>MKKKTNSLILSMIFAGAMISNVSADHAWGSYHWNISTVDSVLAPLQLGDNLTSAAWSNSLLNAETDWNFSVLQSAVVSGATDASCQPTAGRVEVCNGAYGDTGWLGIASVWATRGKNKHITQAVVMLNDSYFDTGAYNSDAWRDFVMCQEVGHAFGLDHQDENFDNANLGTCMDYTSDPDGRLSAGLDNRHPNAHDYEMMGQIYAHLNSTSDDGGNGKGNGKGGGKKPKNAGAGNKIDLNNPSAWGRAVRQDTLGRNSKFERILSSGEIIITHVLWAL</sequence>
<dbReference type="AlphaFoldDB" id="A0A2A4MQB1"/>
<comment type="caution">
    <text evidence="3">The sequence shown here is derived from an EMBL/GenBank/DDBJ whole genome shotgun (WGS) entry which is preliminary data.</text>
</comment>
<organism evidence="3 4">
    <name type="scientific">SAR86 cluster bacterium</name>
    <dbReference type="NCBI Taxonomy" id="2030880"/>
    <lineage>
        <taxon>Bacteria</taxon>
        <taxon>Pseudomonadati</taxon>
        <taxon>Pseudomonadota</taxon>
        <taxon>Gammaproteobacteria</taxon>
        <taxon>SAR86 cluster</taxon>
    </lineage>
</organism>
<dbReference type="Gene3D" id="3.40.390.10">
    <property type="entry name" value="Collagenase (Catalytic Domain)"/>
    <property type="match status" value="1"/>
</dbReference>
<proteinExistence type="predicted"/>
<dbReference type="EMBL" id="NVQR01000045">
    <property type="protein sequence ID" value="PCH62103.1"/>
    <property type="molecule type" value="Genomic_DNA"/>
</dbReference>
<feature type="chain" id="PRO_5012269172" description="Peptidase M10 metallopeptidase domain-containing protein" evidence="2">
    <location>
        <begin position="25"/>
        <end position="278"/>
    </location>
</feature>
<feature type="region of interest" description="Disordered" evidence="1">
    <location>
        <begin position="208"/>
        <end position="239"/>
    </location>
</feature>
<name>A0A2A4MQB1_9GAMM</name>